<dbReference type="SUPFAM" id="SSF53448">
    <property type="entry name" value="Nucleotide-diphospho-sugar transferases"/>
    <property type="match status" value="1"/>
</dbReference>
<dbReference type="GO" id="GO:0099621">
    <property type="term" value="F:undecaprenyl-phosphate 4-deoxy-4-formamido-L-arabinose transferase activity"/>
    <property type="evidence" value="ECO:0007669"/>
    <property type="project" value="TreeGrafter"/>
</dbReference>
<evidence type="ECO:0000256" key="8">
    <source>
        <dbReference type="SAM" id="Phobius"/>
    </source>
</evidence>
<dbReference type="GO" id="GO:0009103">
    <property type="term" value="P:lipopolysaccharide biosynthetic process"/>
    <property type="evidence" value="ECO:0007669"/>
    <property type="project" value="UniProtKB-KW"/>
</dbReference>
<dbReference type="InterPro" id="IPR050256">
    <property type="entry name" value="Glycosyltransferase_2"/>
</dbReference>
<evidence type="ECO:0000256" key="6">
    <source>
        <dbReference type="ARBA" id="ARBA00022989"/>
    </source>
</evidence>
<reference evidence="10 11" key="1">
    <citation type="journal article" date="2021" name="Int. J. Syst. Evol. Microbiol.">
        <title>Amazonocrinis nigriterrae gen. nov., sp. nov., Atlanticothrix silvestris gen. nov., sp. nov. and Dendronalium phyllosphericum gen. nov., sp. nov., nostocacean cyanobacteria from Brazilian environments.</title>
        <authorList>
            <person name="Alvarenga D.O."/>
            <person name="Andreote A.P.D."/>
            <person name="Branco L.H.Z."/>
            <person name="Delbaje E."/>
            <person name="Cruz R.B."/>
            <person name="Varani A.M."/>
            <person name="Fiore M.F."/>
        </authorList>
    </citation>
    <scope>NUCLEOTIDE SEQUENCE [LARGE SCALE GENOMIC DNA]</scope>
    <source>
        <strain evidence="10 11">CENA369</strain>
    </source>
</reference>
<dbReference type="RefSeq" id="WP_214433988.1">
    <property type="nucleotide sequence ID" value="NZ_CAWPUQ010000015.1"/>
</dbReference>
<evidence type="ECO:0000313" key="10">
    <source>
        <dbReference type="EMBL" id="MBH8575194.1"/>
    </source>
</evidence>
<comment type="caution">
    <text evidence="10">The sequence shown here is derived from an EMBL/GenBank/DDBJ whole genome shotgun (WGS) entry which is preliminary data.</text>
</comment>
<feature type="transmembrane region" description="Helical" evidence="8">
    <location>
        <begin position="325"/>
        <end position="351"/>
    </location>
</feature>
<keyword evidence="11" id="KW-1185">Reference proteome</keyword>
<dbReference type="AlphaFoldDB" id="A0A8J7LGR8"/>
<dbReference type="Gene3D" id="3.90.550.10">
    <property type="entry name" value="Spore Coat Polysaccharide Biosynthesis Protein SpsA, Chain A"/>
    <property type="match status" value="1"/>
</dbReference>
<protein>
    <submittedName>
        <fullName evidence="10">Glycosyltransferase</fullName>
    </submittedName>
</protein>
<evidence type="ECO:0000259" key="9">
    <source>
        <dbReference type="Pfam" id="PF00535"/>
    </source>
</evidence>
<dbReference type="Pfam" id="PF00535">
    <property type="entry name" value="Glycos_transf_2"/>
    <property type="match status" value="1"/>
</dbReference>
<organism evidence="10 11">
    <name type="scientific">Dendronalium phyllosphericum CENA369</name>
    <dbReference type="NCBI Taxonomy" id="1725256"/>
    <lineage>
        <taxon>Bacteria</taxon>
        <taxon>Bacillati</taxon>
        <taxon>Cyanobacteriota</taxon>
        <taxon>Cyanophyceae</taxon>
        <taxon>Nostocales</taxon>
        <taxon>Nostocaceae</taxon>
        <taxon>Dendronalium</taxon>
        <taxon>Dendronalium phyllosphericum</taxon>
    </lineage>
</organism>
<evidence type="ECO:0000256" key="3">
    <source>
        <dbReference type="ARBA" id="ARBA00022679"/>
    </source>
</evidence>
<evidence type="ECO:0000256" key="1">
    <source>
        <dbReference type="ARBA" id="ARBA00022475"/>
    </source>
</evidence>
<evidence type="ECO:0000256" key="2">
    <source>
        <dbReference type="ARBA" id="ARBA00022676"/>
    </source>
</evidence>
<keyword evidence="3" id="KW-0808">Transferase</keyword>
<keyword evidence="2" id="KW-0328">Glycosyltransferase</keyword>
<evidence type="ECO:0000256" key="7">
    <source>
        <dbReference type="ARBA" id="ARBA00023136"/>
    </source>
</evidence>
<evidence type="ECO:0000256" key="5">
    <source>
        <dbReference type="ARBA" id="ARBA00022985"/>
    </source>
</evidence>
<feature type="transmembrane region" description="Helical" evidence="8">
    <location>
        <begin position="292"/>
        <end position="313"/>
    </location>
</feature>
<proteinExistence type="predicted"/>
<evidence type="ECO:0000313" key="11">
    <source>
        <dbReference type="Proteomes" id="UP000662314"/>
    </source>
</evidence>
<feature type="domain" description="Glycosyltransferase 2-like" evidence="9">
    <location>
        <begin position="64"/>
        <end position="199"/>
    </location>
</feature>
<gene>
    <name evidence="10" type="ORF">I8752_19670</name>
</gene>
<dbReference type="Proteomes" id="UP000662314">
    <property type="component" value="Unassembled WGS sequence"/>
</dbReference>
<dbReference type="InterPro" id="IPR001173">
    <property type="entry name" value="Glyco_trans_2-like"/>
</dbReference>
<dbReference type="InterPro" id="IPR029044">
    <property type="entry name" value="Nucleotide-diphossugar_trans"/>
</dbReference>
<keyword evidence="5" id="KW-0448">Lipopolysaccharide biosynthesis</keyword>
<keyword evidence="4 8" id="KW-0812">Transmembrane</keyword>
<dbReference type="GO" id="GO:0005886">
    <property type="term" value="C:plasma membrane"/>
    <property type="evidence" value="ECO:0007669"/>
    <property type="project" value="TreeGrafter"/>
</dbReference>
<keyword evidence="7 8" id="KW-0472">Membrane</keyword>
<dbReference type="PANTHER" id="PTHR48090">
    <property type="entry name" value="UNDECAPRENYL-PHOSPHATE 4-DEOXY-4-FORMAMIDO-L-ARABINOSE TRANSFERASE-RELATED"/>
    <property type="match status" value="1"/>
</dbReference>
<evidence type="ECO:0000256" key="4">
    <source>
        <dbReference type="ARBA" id="ARBA00022692"/>
    </source>
</evidence>
<dbReference type="PANTHER" id="PTHR48090:SF3">
    <property type="entry name" value="UNDECAPRENYL-PHOSPHATE 4-DEOXY-4-FORMAMIDO-L-ARABINOSE TRANSFERASE"/>
    <property type="match status" value="1"/>
</dbReference>
<keyword evidence="6 8" id="KW-1133">Transmembrane helix</keyword>
<sequence length="377" mass="43365">MEKQQANPVSQIFQEDVRNTLKSIKVLAEQIERCIEQHDPQVDELPIHNQLLNTPSLNKKKLVIIVPVFNDWEALQKLILLIDELICSKEVNINIFIVDDYSTKPVPDLLIHQKYCHIREVNILRLRRNLGHQRAIAVGLSYVYYHLNCDFVVVMDGDGEDNPFEIERLLKTSEKIGNNTIIFAKRSKRSESKTFKFFYLIYKQLYRLLTGREISVGNFSLLPATLLKNVVVISEIWNHYSSGIYRSRIPYLEINVPRARRLAGQPKMNFVSLVTHGLSSIAVYGDIVGTRILLITTILLVFLLLILLSVLLIKLFTDWGIPGWATYVSGLLFISLFQLILIGTVFSMIILSARNSFNIIPGRDYKYYVDNILQLKS</sequence>
<dbReference type="EMBL" id="JAECZA010000111">
    <property type="protein sequence ID" value="MBH8575194.1"/>
    <property type="molecule type" value="Genomic_DNA"/>
</dbReference>
<keyword evidence="1" id="KW-1003">Cell membrane</keyword>
<accession>A0A8J7LGR8</accession>
<name>A0A8J7LGR8_9NOST</name>